<organism evidence="2 3">
    <name type="scientific">Mycobacterium xenopi</name>
    <dbReference type="NCBI Taxonomy" id="1789"/>
    <lineage>
        <taxon>Bacteria</taxon>
        <taxon>Bacillati</taxon>
        <taxon>Actinomycetota</taxon>
        <taxon>Actinomycetes</taxon>
        <taxon>Mycobacteriales</taxon>
        <taxon>Mycobacteriaceae</taxon>
        <taxon>Mycobacterium</taxon>
    </lineage>
</organism>
<name>A0AAD1M216_MYCXE</name>
<feature type="region of interest" description="Disordered" evidence="1">
    <location>
        <begin position="102"/>
        <end position="125"/>
    </location>
</feature>
<proteinExistence type="predicted"/>
<evidence type="ECO:0000313" key="3">
    <source>
        <dbReference type="Proteomes" id="UP000464624"/>
    </source>
</evidence>
<evidence type="ECO:0000313" key="2">
    <source>
        <dbReference type="EMBL" id="BBU22971.1"/>
    </source>
</evidence>
<accession>A0AAD1M216</accession>
<evidence type="ECO:0000256" key="1">
    <source>
        <dbReference type="SAM" id="MobiDB-lite"/>
    </source>
</evidence>
<dbReference type="AlphaFoldDB" id="A0AAD1M216"/>
<dbReference type="KEGG" id="mxe:MYXE_27610"/>
<dbReference type="EMBL" id="AP022314">
    <property type="protein sequence ID" value="BBU22971.1"/>
    <property type="molecule type" value="Genomic_DNA"/>
</dbReference>
<dbReference type="Proteomes" id="UP000464624">
    <property type="component" value="Chromosome"/>
</dbReference>
<reference evidence="2 3" key="1">
    <citation type="submission" date="2019-12" db="EMBL/GenBank/DDBJ databases">
        <title>Complete genome sequence of Mycolicibacterium xenopi str. JCM15661T.</title>
        <authorList>
            <person name="Yoshida M."/>
            <person name="Fukano H."/>
            <person name="Asakura T."/>
            <person name="Hoshino Y."/>
        </authorList>
    </citation>
    <scope>NUCLEOTIDE SEQUENCE [LARGE SCALE GENOMIC DNA]</scope>
    <source>
        <strain evidence="2 3">JCM 15661T</strain>
    </source>
</reference>
<gene>
    <name evidence="2" type="ORF">MYXE_27610</name>
</gene>
<protein>
    <submittedName>
        <fullName evidence="2">Uncharacterized protein</fullName>
    </submittedName>
</protein>
<sequence length="218" mass="23274">MAAMLRPGSRNVARAMSPGQSPNLCCGARCVGGCVIDPPTQHVTGGTPDCRASIRPWFSSTRVGTDCTANRFASAGAASTSTSTSLSAPARSAASWIRAGPRCGRGRTSWSTRNVGKPEAATPPNTRAVDLIDVDHLDRMPVGVDRQQHRLVACGHCAAVPAWARQLRDATALRICLRAPLACHYESGPGFWTPWAHAVAWCGCHTRLRNSTQLPHRQ</sequence>